<comment type="similarity">
    <text evidence="2">Belongs to the peptidase S9C family.</text>
</comment>
<evidence type="ECO:0000259" key="10">
    <source>
        <dbReference type="Pfam" id="PF00326"/>
    </source>
</evidence>
<keyword evidence="7" id="KW-0720">Serine protease</keyword>
<keyword evidence="4" id="KW-0645">Protease</keyword>
<evidence type="ECO:0000256" key="8">
    <source>
        <dbReference type="ARBA" id="ARBA00023180"/>
    </source>
</evidence>
<keyword evidence="8" id="KW-0325">Glycoprotein</keyword>
<evidence type="ECO:0000313" key="11">
    <source>
        <dbReference type="EMBL" id="THY70305.1"/>
    </source>
</evidence>
<dbReference type="InterPro" id="IPR011042">
    <property type="entry name" value="6-blade_b-propeller_TolB-like"/>
</dbReference>
<evidence type="ECO:0000256" key="4">
    <source>
        <dbReference type="ARBA" id="ARBA00022670"/>
    </source>
</evidence>
<evidence type="ECO:0000313" key="13">
    <source>
        <dbReference type="Proteomes" id="UP000305064"/>
    </source>
</evidence>
<organism evidence="12 14">
    <name type="scientific">Aureobasidium pullulans</name>
    <name type="common">Black yeast</name>
    <name type="synonym">Pullularia pullulans</name>
    <dbReference type="NCBI Taxonomy" id="5580"/>
    <lineage>
        <taxon>Eukaryota</taxon>
        <taxon>Fungi</taxon>
        <taxon>Dikarya</taxon>
        <taxon>Ascomycota</taxon>
        <taxon>Pezizomycotina</taxon>
        <taxon>Dothideomycetes</taxon>
        <taxon>Dothideomycetidae</taxon>
        <taxon>Dothideales</taxon>
        <taxon>Saccotheciaceae</taxon>
        <taxon>Aureobasidium</taxon>
    </lineage>
</organism>
<sequence>MIRLSLFGVALAVTGTFAITPELLLGTTRRSAADPSPDGSVALFSYSQYSFKDESIKAGYEILDLATGKIDESGLNASEINEIVWLPGTSTGILYINATNEKVFGGVTLWIGDIGDSSASVLVAYLDAPYTGLKVANSSSGDLHFLLNCLAYPNGTAVNPESEVTPLHTGRLYSDNYVRHWDTWLDKNRFAVFAGILLANKSFELASTGMRNLNHEIFFTTTQSETPVQPFGDSSDYDVSSDGSLYAFVSKAPQLNKANYTASYIYVGSFTSSDVAVAINGPGSVADTAGHRGASSQPSFSADSRKLAYVQQDGVDYESDRLILYTVDVTFGQTGITAGEPKSLSAGFDRWVFGPLIWAADSSSIYATAEDYARVKVFNFPTNSDGVLVPLPLTSNTSVSSFSVLPDSSLFVTSTAIWTPTEYSIVSNGTKKTLFDASSVDQNLAGLGAHTVSEIFYNGSNPATQQQLHAMVVKPTYYVSNKTYPLAFIIHGGPQSYAGNEWSNRWNFQTWADQGYIVVAPNPTGSTSFGQQLIDSIQGQWGSWPYEDLVKAWEFIDENLNDVDTDTGIAAGASFGGYMINWIQSNALGKRFKALVTHDGIANTESTWASEELWFLRHDMKGSLWDPDAVGYRKWNPQNHIANWSTPHFVVHSSLDYRLPESDGLALFNILQARGVPSRFLSFADEGHWILQQQNSLFWHTEIFNWINHYAQSGVLDDVPIGN</sequence>
<dbReference type="AlphaFoldDB" id="A0A4S9V6Z3"/>
<keyword evidence="5" id="KW-0732">Signal</keyword>
<evidence type="ECO:0000313" key="12">
    <source>
        <dbReference type="EMBL" id="TIA35749.1"/>
    </source>
</evidence>
<evidence type="ECO:0000256" key="1">
    <source>
        <dbReference type="ARBA" id="ARBA00004613"/>
    </source>
</evidence>
<keyword evidence="3" id="KW-0964">Secreted</keyword>
<evidence type="ECO:0000256" key="5">
    <source>
        <dbReference type="ARBA" id="ARBA00022729"/>
    </source>
</evidence>
<dbReference type="Gene3D" id="3.40.50.1820">
    <property type="entry name" value="alpha/beta hydrolase"/>
    <property type="match status" value="1"/>
</dbReference>
<dbReference type="Pfam" id="PF00326">
    <property type="entry name" value="Peptidase_S9"/>
    <property type="match status" value="1"/>
</dbReference>
<evidence type="ECO:0000313" key="14">
    <source>
        <dbReference type="Proteomes" id="UP000308724"/>
    </source>
</evidence>
<reference evidence="13 14" key="1">
    <citation type="submission" date="2018-10" db="EMBL/GenBank/DDBJ databases">
        <title>Fifty Aureobasidium pullulans genomes reveal a recombining polyextremotolerant generalist.</title>
        <authorList>
            <person name="Gostincar C."/>
            <person name="Turk M."/>
            <person name="Zajc J."/>
            <person name="Gunde-Cimerman N."/>
        </authorList>
    </citation>
    <scope>NUCLEOTIDE SEQUENCE [LARGE SCALE GENOMIC DNA]</scope>
    <source>
        <strain evidence="12 14">EXF-1645</strain>
        <strain evidence="11 13">EXF-4256</strain>
    </source>
</reference>
<proteinExistence type="inferred from homology"/>
<evidence type="ECO:0000256" key="2">
    <source>
        <dbReference type="ARBA" id="ARBA00010040"/>
    </source>
</evidence>
<dbReference type="SUPFAM" id="SSF82171">
    <property type="entry name" value="DPP6 N-terminal domain-like"/>
    <property type="match status" value="1"/>
</dbReference>
<dbReference type="InterPro" id="IPR001375">
    <property type="entry name" value="Peptidase_S9_cat"/>
</dbReference>
<evidence type="ECO:0000256" key="7">
    <source>
        <dbReference type="ARBA" id="ARBA00022825"/>
    </source>
</evidence>
<dbReference type="GO" id="GO:0006508">
    <property type="term" value="P:proteolysis"/>
    <property type="evidence" value="ECO:0007669"/>
    <property type="project" value="UniProtKB-KW"/>
</dbReference>
<dbReference type="PANTHER" id="PTHR42776:SF11">
    <property type="entry name" value="DIPEPTIDYL-PEPTIDASE 5-RELATED"/>
    <property type="match status" value="1"/>
</dbReference>
<feature type="domain" description="Peptidase S9 prolyl oligopeptidase catalytic" evidence="10">
    <location>
        <begin position="502"/>
        <end position="712"/>
    </location>
</feature>
<dbReference type="SUPFAM" id="SSF53474">
    <property type="entry name" value="alpha/beta-Hydrolases"/>
    <property type="match status" value="1"/>
</dbReference>
<dbReference type="GO" id="GO:0005576">
    <property type="term" value="C:extracellular region"/>
    <property type="evidence" value="ECO:0007669"/>
    <property type="project" value="UniProtKB-SubCell"/>
</dbReference>
<gene>
    <name evidence="12" type="ORF">D6C78_05904</name>
    <name evidence="11" type="ORF">D6C94_08766</name>
</gene>
<dbReference type="EMBL" id="QZBJ01000079">
    <property type="protein sequence ID" value="THY70305.1"/>
    <property type="molecule type" value="Genomic_DNA"/>
</dbReference>
<evidence type="ECO:0000256" key="9">
    <source>
        <dbReference type="ARBA" id="ARBA00032829"/>
    </source>
</evidence>
<evidence type="ECO:0000256" key="6">
    <source>
        <dbReference type="ARBA" id="ARBA00022801"/>
    </source>
</evidence>
<accession>A0A4S9V6Z3</accession>
<dbReference type="FunFam" id="3.40.50.1820:FF:000028">
    <property type="entry name" value="S9 family peptidase"/>
    <property type="match status" value="1"/>
</dbReference>
<dbReference type="GO" id="GO:0004252">
    <property type="term" value="F:serine-type endopeptidase activity"/>
    <property type="evidence" value="ECO:0007669"/>
    <property type="project" value="TreeGrafter"/>
</dbReference>
<protein>
    <recommendedName>
        <fullName evidence="9">Dipeptidyl-peptidase V</fullName>
    </recommendedName>
</protein>
<dbReference type="Proteomes" id="UP000305064">
    <property type="component" value="Unassembled WGS sequence"/>
</dbReference>
<dbReference type="PANTHER" id="PTHR42776">
    <property type="entry name" value="SERINE PEPTIDASE S9 FAMILY MEMBER"/>
    <property type="match status" value="1"/>
</dbReference>
<comment type="subcellular location">
    <subcellularLocation>
        <location evidence="1">Secreted</location>
    </subcellularLocation>
</comment>
<evidence type="ECO:0000256" key="3">
    <source>
        <dbReference type="ARBA" id="ARBA00022525"/>
    </source>
</evidence>
<dbReference type="InterPro" id="IPR029058">
    <property type="entry name" value="AB_hydrolase_fold"/>
</dbReference>
<keyword evidence="6 12" id="KW-0378">Hydrolase</keyword>
<dbReference type="EMBL" id="QZBZ01000122">
    <property type="protein sequence ID" value="TIA35749.1"/>
    <property type="molecule type" value="Genomic_DNA"/>
</dbReference>
<dbReference type="Gene3D" id="2.120.10.30">
    <property type="entry name" value="TolB, C-terminal domain"/>
    <property type="match status" value="1"/>
</dbReference>
<name>A0A4S9V6Z3_AURPU</name>
<dbReference type="Proteomes" id="UP000308724">
    <property type="component" value="Unassembled WGS sequence"/>
</dbReference>
<comment type="caution">
    <text evidence="12">The sequence shown here is derived from an EMBL/GenBank/DDBJ whole genome shotgun (WGS) entry which is preliminary data.</text>
</comment>